<organism evidence="2 3">
    <name type="scientific">Limulus polyphemus</name>
    <name type="common">Atlantic horseshoe crab</name>
    <dbReference type="NCBI Taxonomy" id="6850"/>
    <lineage>
        <taxon>Eukaryota</taxon>
        <taxon>Metazoa</taxon>
        <taxon>Ecdysozoa</taxon>
        <taxon>Arthropoda</taxon>
        <taxon>Chelicerata</taxon>
        <taxon>Merostomata</taxon>
        <taxon>Xiphosura</taxon>
        <taxon>Limulidae</taxon>
        <taxon>Limulus</taxon>
    </lineage>
</organism>
<dbReference type="GeneID" id="111084892"/>
<gene>
    <name evidence="3" type="primary">LOC111084892</name>
</gene>
<protein>
    <submittedName>
        <fullName evidence="3">Uncharacterized protein LOC111084892</fullName>
    </submittedName>
</protein>
<evidence type="ECO:0000313" key="3">
    <source>
        <dbReference type="RefSeq" id="XP_022237097.1"/>
    </source>
</evidence>
<keyword evidence="2" id="KW-1185">Reference proteome</keyword>
<dbReference type="RefSeq" id="XP_022237097.1">
    <property type="nucleotide sequence ID" value="XM_022381389.1"/>
</dbReference>
<reference evidence="3" key="1">
    <citation type="submission" date="2025-08" db="UniProtKB">
        <authorList>
            <consortium name="RefSeq"/>
        </authorList>
    </citation>
    <scope>IDENTIFICATION</scope>
    <source>
        <tissue evidence="3">Muscle</tissue>
    </source>
</reference>
<name>A0ABM1S0E2_LIMPO</name>
<evidence type="ECO:0000313" key="2">
    <source>
        <dbReference type="Proteomes" id="UP000694941"/>
    </source>
</evidence>
<evidence type="ECO:0000256" key="1">
    <source>
        <dbReference type="SAM" id="SignalP"/>
    </source>
</evidence>
<dbReference type="Proteomes" id="UP000694941">
    <property type="component" value="Unplaced"/>
</dbReference>
<sequence>MEISRLVKRSHFYSVVIALLLLQPSMGAYIEDGILPTHLCAITRGIIHYDNELTTWTDNEKRNPFNTFRDDSSVWSPQFSYTSLEWKRAQMNLGIRMVSELFLQ</sequence>
<keyword evidence="1" id="KW-0732">Signal</keyword>
<accession>A0ABM1S0E2</accession>
<proteinExistence type="predicted"/>
<feature type="signal peptide" evidence="1">
    <location>
        <begin position="1"/>
        <end position="27"/>
    </location>
</feature>
<feature type="chain" id="PRO_5046922522" evidence="1">
    <location>
        <begin position="28"/>
        <end position="104"/>
    </location>
</feature>